<evidence type="ECO:0000256" key="3">
    <source>
        <dbReference type="ARBA" id="ARBA00022679"/>
    </source>
</evidence>
<reference evidence="6" key="1">
    <citation type="submission" date="2016-10" db="EMBL/GenBank/DDBJ databases">
        <authorList>
            <person name="Varghese N."/>
            <person name="Submissions S."/>
        </authorList>
    </citation>
    <scope>NUCLEOTIDE SEQUENCE [LARGE SCALE GENOMIC DNA]</scope>
    <source>
        <strain evidence="6">DSM 5918</strain>
    </source>
</reference>
<sequence>MISVALPCYNSGDGLEACLDSLLGQTFEDFEVVAVNDGSLDDTLGLLRRYASRDSRIRVFDRPHGGVVQAMNYAVEQCRGEYVARMDSDDVCLPRRLELQKDHLDRHPHLGLVGGRVRFGGDPETGRGYKAYVDWTNTLVTEEEISLSRFVEPPYANPSIMFRKELVSRCGPFYDGPFPEDYEFLLRLMAADVRMDKVPQEVLIWNDPPSRLTRTDPRYDPDAFYRTKAEYLARWLASRGIDRVSIIGGGRITRRRALMLEEHGIVINCWLEVDQNKIGGRAGGRPVCSWHEVGAPQGEFLLSYVGNRGAGARIASELEERGWIAGIHFLLAA</sequence>
<dbReference type="EMBL" id="FORX01000004">
    <property type="protein sequence ID" value="SFJ58367.1"/>
    <property type="molecule type" value="Genomic_DNA"/>
</dbReference>
<dbReference type="Gene3D" id="3.90.550.10">
    <property type="entry name" value="Spore Coat Polysaccharide Biosynthesis Protein SpsA, Chain A"/>
    <property type="match status" value="1"/>
</dbReference>
<proteinExistence type="inferred from homology"/>
<dbReference type="PANTHER" id="PTHR43685">
    <property type="entry name" value="GLYCOSYLTRANSFERASE"/>
    <property type="match status" value="1"/>
</dbReference>
<dbReference type="Pfam" id="PF00535">
    <property type="entry name" value="Glycos_transf_2"/>
    <property type="match status" value="1"/>
</dbReference>
<dbReference type="AlphaFoldDB" id="A0A1I3SLU3"/>
<dbReference type="RefSeq" id="WP_092373278.1">
    <property type="nucleotide sequence ID" value="NZ_FORX01000004.1"/>
</dbReference>
<dbReference type="InterPro" id="IPR029044">
    <property type="entry name" value="Nucleotide-diphossugar_trans"/>
</dbReference>
<keyword evidence="3 5" id="KW-0808">Transferase</keyword>
<gene>
    <name evidence="5" type="ORF">SAMN04488082_104171</name>
</gene>
<organism evidence="5 6">
    <name type="scientific">Desulfomicrobium apsheronum</name>
    <dbReference type="NCBI Taxonomy" id="52560"/>
    <lineage>
        <taxon>Bacteria</taxon>
        <taxon>Pseudomonadati</taxon>
        <taxon>Thermodesulfobacteriota</taxon>
        <taxon>Desulfovibrionia</taxon>
        <taxon>Desulfovibrionales</taxon>
        <taxon>Desulfomicrobiaceae</taxon>
        <taxon>Desulfomicrobium</taxon>
    </lineage>
</organism>
<dbReference type="InterPro" id="IPR050834">
    <property type="entry name" value="Glycosyltransf_2"/>
</dbReference>
<evidence type="ECO:0000259" key="4">
    <source>
        <dbReference type="Pfam" id="PF00535"/>
    </source>
</evidence>
<dbReference type="STRING" id="52560.SAMN04488082_104171"/>
<keyword evidence="2" id="KW-0328">Glycosyltransferase</keyword>
<dbReference type="OrthoDB" id="5291101at2"/>
<accession>A0A1I3SLU3</accession>
<dbReference type="Proteomes" id="UP000198635">
    <property type="component" value="Unassembled WGS sequence"/>
</dbReference>
<dbReference type="SUPFAM" id="SSF53448">
    <property type="entry name" value="Nucleotide-diphospho-sugar transferases"/>
    <property type="match status" value="1"/>
</dbReference>
<dbReference type="GO" id="GO:0016757">
    <property type="term" value="F:glycosyltransferase activity"/>
    <property type="evidence" value="ECO:0007669"/>
    <property type="project" value="UniProtKB-KW"/>
</dbReference>
<protein>
    <submittedName>
        <fullName evidence="5">Glycosyltransferase involved in cell wall bisynthesis</fullName>
    </submittedName>
</protein>
<evidence type="ECO:0000256" key="2">
    <source>
        <dbReference type="ARBA" id="ARBA00022676"/>
    </source>
</evidence>
<evidence type="ECO:0000313" key="5">
    <source>
        <dbReference type="EMBL" id="SFJ58367.1"/>
    </source>
</evidence>
<keyword evidence="6" id="KW-1185">Reference proteome</keyword>
<feature type="domain" description="Glycosyltransferase 2-like" evidence="4">
    <location>
        <begin position="3"/>
        <end position="167"/>
    </location>
</feature>
<evidence type="ECO:0000313" key="6">
    <source>
        <dbReference type="Proteomes" id="UP000198635"/>
    </source>
</evidence>
<comment type="similarity">
    <text evidence="1">Belongs to the glycosyltransferase 2 family.</text>
</comment>
<evidence type="ECO:0000256" key="1">
    <source>
        <dbReference type="ARBA" id="ARBA00006739"/>
    </source>
</evidence>
<dbReference type="InterPro" id="IPR001173">
    <property type="entry name" value="Glyco_trans_2-like"/>
</dbReference>
<dbReference type="PANTHER" id="PTHR43685:SF5">
    <property type="entry name" value="GLYCOSYLTRANSFERASE EPSE-RELATED"/>
    <property type="match status" value="1"/>
</dbReference>
<name>A0A1I3SLU3_9BACT</name>